<gene>
    <name evidence="2" type="ORF">CEV34_3556</name>
</gene>
<protein>
    <submittedName>
        <fullName evidence="2">Uncharacterized protein</fullName>
    </submittedName>
</protein>
<evidence type="ECO:0000256" key="1">
    <source>
        <dbReference type="SAM" id="MobiDB-lite"/>
    </source>
</evidence>
<keyword evidence="3" id="KW-1185">Reference proteome</keyword>
<name>A0A256G8U7_9HYPH</name>
<evidence type="ECO:0000313" key="3">
    <source>
        <dbReference type="Proteomes" id="UP000216188"/>
    </source>
</evidence>
<reference evidence="2 3" key="1">
    <citation type="submission" date="2017-07" db="EMBL/GenBank/DDBJ databases">
        <title>Phylogenetic study on the rhizospheric bacterium Ochrobactrum sp. A44.</title>
        <authorList>
            <person name="Krzyzanowska D.M."/>
            <person name="Ossowicki A."/>
            <person name="Rajewska M."/>
            <person name="Maciag T."/>
            <person name="Kaczynski Z."/>
            <person name="Czerwicka M."/>
            <person name="Jafra S."/>
        </authorList>
    </citation>
    <scope>NUCLEOTIDE SEQUENCE [LARGE SCALE GENOMIC DNA]</scope>
    <source>
        <strain evidence="2 3">CCUG 30717</strain>
    </source>
</reference>
<accession>A0A256G8U7</accession>
<organism evidence="2 3">
    <name type="scientific">Brucella pseudogrignonensis</name>
    <dbReference type="NCBI Taxonomy" id="419475"/>
    <lineage>
        <taxon>Bacteria</taxon>
        <taxon>Pseudomonadati</taxon>
        <taxon>Pseudomonadota</taxon>
        <taxon>Alphaproteobacteria</taxon>
        <taxon>Hyphomicrobiales</taxon>
        <taxon>Brucellaceae</taxon>
        <taxon>Brucella/Ochrobactrum group</taxon>
        <taxon>Brucella</taxon>
    </lineage>
</organism>
<comment type="caution">
    <text evidence="2">The sequence shown here is derived from an EMBL/GenBank/DDBJ whole genome shotgun (WGS) entry which is preliminary data.</text>
</comment>
<dbReference type="AlphaFoldDB" id="A0A256G8U7"/>
<dbReference type="EMBL" id="NNRM01000039">
    <property type="protein sequence ID" value="OYR23552.1"/>
    <property type="molecule type" value="Genomic_DNA"/>
</dbReference>
<feature type="region of interest" description="Disordered" evidence="1">
    <location>
        <begin position="1"/>
        <end position="25"/>
    </location>
</feature>
<sequence length="46" mass="4891">MLPYSSRPRFARSNSAAFGNDASPLFDRTAETPVAILLTSSLAPGH</sequence>
<evidence type="ECO:0000313" key="2">
    <source>
        <dbReference type="EMBL" id="OYR23552.1"/>
    </source>
</evidence>
<proteinExistence type="predicted"/>
<dbReference type="Proteomes" id="UP000216188">
    <property type="component" value="Unassembled WGS sequence"/>
</dbReference>